<dbReference type="Gene3D" id="1.25.10.70">
    <property type="match status" value="1"/>
</dbReference>
<evidence type="ECO:0000256" key="7">
    <source>
        <dbReference type="ARBA" id="ARBA00023242"/>
    </source>
</evidence>
<evidence type="ECO:0000256" key="8">
    <source>
        <dbReference type="ARBA" id="ARBA00038387"/>
    </source>
</evidence>
<keyword evidence="4" id="KW-0653">Protein transport</keyword>
<evidence type="ECO:0000256" key="1">
    <source>
        <dbReference type="ARBA" id="ARBA00004567"/>
    </source>
</evidence>
<feature type="domain" description="Nucleoporin Nup188 N-terminal" evidence="11">
    <location>
        <begin position="26"/>
        <end position="482"/>
    </location>
</feature>
<accession>A0ABN8NG37</accession>
<dbReference type="InterPro" id="IPR044840">
    <property type="entry name" value="Nup188"/>
</dbReference>
<dbReference type="PANTHER" id="PTHR31431:SF1">
    <property type="entry name" value="NUCLEOPORIN NUP188"/>
    <property type="match status" value="1"/>
</dbReference>
<dbReference type="Pfam" id="PF10487">
    <property type="entry name" value="Nup188_N"/>
    <property type="match status" value="1"/>
</dbReference>
<dbReference type="PANTHER" id="PTHR31431">
    <property type="entry name" value="NUCLEOPORIN NUP188 HOMOLOG"/>
    <property type="match status" value="1"/>
</dbReference>
<keyword evidence="5" id="KW-0811">Translocation</keyword>
<evidence type="ECO:0000256" key="4">
    <source>
        <dbReference type="ARBA" id="ARBA00022927"/>
    </source>
</evidence>
<protein>
    <recommendedName>
        <fullName evidence="9">Nucleoporin NUP188</fullName>
    </recommendedName>
</protein>
<reference evidence="13 14" key="1">
    <citation type="submission" date="2022-05" db="EMBL/GenBank/DDBJ databases">
        <authorList>
            <consortium name="Genoscope - CEA"/>
            <person name="William W."/>
        </authorList>
    </citation>
    <scope>NUCLEOTIDE SEQUENCE [LARGE SCALE GENOMIC DNA]</scope>
</reference>
<keyword evidence="14" id="KW-1185">Reference proteome</keyword>
<dbReference type="InterPro" id="IPR048883">
    <property type="entry name" value="Nup188_N-subdom_III"/>
</dbReference>
<feature type="compositionally biased region" description="Polar residues" evidence="10">
    <location>
        <begin position="1389"/>
        <end position="1400"/>
    </location>
</feature>
<proteinExistence type="inferred from homology"/>
<dbReference type="InterPro" id="IPR018864">
    <property type="entry name" value="Nucleoporin_Nup188_N"/>
</dbReference>
<comment type="caution">
    <text evidence="13">The sequence shown here is derived from an EMBL/GenBank/DDBJ whole genome shotgun (WGS) entry which is preliminary data.</text>
</comment>
<keyword evidence="2" id="KW-0813">Transport</keyword>
<evidence type="ECO:0000256" key="10">
    <source>
        <dbReference type="SAM" id="MobiDB-lite"/>
    </source>
</evidence>
<evidence type="ECO:0000313" key="13">
    <source>
        <dbReference type="EMBL" id="CAH3107905.1"/>
    </source>
</evidence>
<comment type="similarity">
    <text evidence="8">Belongs to the Nup188 family.</text>
</comment>
<dbReference type="EMBL" id="CALNXK010000020">
    <property type="protein sequence ID" value="CAH3107905.1"/>
    <property type="molecule type" value="Genomic_DNA"/>
</dbReference>
<evidence type="ECO:0000259" key="11">
    <source>
        <dbReference type="Pfam" id="PF10487"/>
    </source>
</evidence>
<evidence type="ECO:0000256" key="9">
    <source>
        <dbReference type="ARBA" id="ARBA00040174"/>
    </source>
</evidence>
<evidence type="ECO:0000313" key="14">
    <source>
        <dbReference type="Proteomes" id="UP001159405"/>
    </source>
</evidence>
<feature type="region of interest" description="Disordered" evidence="10">
    <location>
        <begin position="1388"/>
        <end position="1409"/>
    </location>
</feature>
<sequence>MDVIEISNRGLWHIITGRSSLQEPDQIAKELKQKKDNLLEGVGYYKEPNAQSAATLQKSTNIKPKRKEFVSKISKYLNLDEWQSLELFGSYLENEFRGSKQQLLLMLKSEAQTDFLLLKIMEYHFEERLHILQCLKFLLSYWQDPRHPYREEFADCIEAMQEKDVLITKITEQYRSCCHSTIPVQDISTSSLHVKTKCSRWALQYLREQILLLEIMLLYYKEFVVPAKSLLELAKLFQAQGFGSKQVNRHLFEGQANVLLPHISYLQVLILIVSMDLESLRKLIQEDSCARHHLLQEKKNLESLDELFICWGDQPHHGPVMLAWAVFRYATMEASQEQFVRRIGSKALQCSVFQYLLGLLKSDEFSKSTPVSNTCKSLIYGLMVIVLGLFHEDTLGDLQLLVSVLSQALTEKGLCIDFWDSDLSTGAGLLLNSAKSWFPLQFRPFLELLKSLAGDEDSASKVYEFLDCVTSYTELLRENKLGDIDCSGDKKIWKIVTPRLLYKSVLSSDSDQLLMPTGTLGRVATMAEGPVIVQWSYQYSCWKLFALEIDTFLESVASGIAVESQNVICIVELVKEILHHDWSKAVHLKPITARLYMIIQRCTPSPNPPQDLIASCLSCLATIALKDPQQVWHNLQQTAFLPYCVSVKMSEAEKSRIDFLSTAPGNFGLILNTKERPMGYYPVTMGTLNLLLRLIHGIGIAKDADTQTVSFLDLAAGLVFVMREVFAGFHKWRFAAVKDREEIGKRSLQLFNVVLGLHFKQKKIDENSEAMEVDVTDLSRTPAVLQDTLVLGLLHSEAGYQSLLNILGTGVDTVDRLVSLGSSSGGYALTLVELIKLAFSVLNRLLARKGKDDEISPLEEALTTQVVHQLKDKGHSFTNSLGHCQLVTVIASYVYHKLDSQLPTLATLLLKRMCLVAPMSLHASFGVEAVPLRDAFVSRLKALTEDVKLKVVILEFISTAVETQPGLVELFLDLSSKEDQDEFVIGPNSCLHAVIDIIDPVKQAGHFIPPQLVSAAYLLLHSLWHDRRDAALTAVRKSPKFWANLTNPLLAGIQAEVEEDYRYQLEICCYALQILALEAYYVTRGQVDESLKTSMKAFCSKKRYEYWGRFLKSSEPFVAEEENKAQLEQFEEEKVKLLKAWRTFLVVCSSYQTEMFGLNDTAVRKLILDDILQLLKSQVSRRVSLESINAAGEVCSMFLMLLKRWKSCLDNMNPVFQCLVDVVETANKNDTQFFVHIRVALFSSISVLLQHARSEHPSETLDSSHAMVLLPLACEPLEYLRGRFSNEERHQDRVLELSVFIIDEILNILLANPGQWLPVLREHALFASLVQALDVCIKTREKVEFTEAILHLFLSLSRTPMSAEALAMNGLSQTLCLGLASLSIGKEQPPQNITGTQSQAAPGHSDTRHQRNWNRVWQLALAVMGSMLRTLRHGFLKEALDFAGVHRERLAEAMDSVRRSQSSDVLTEAEEVSGFLLELAHFFREWRFTLPDVLILLQTRLGVLCQSCVALLTHPRLLAHLLECSKGPGSASSRDKIQSPEVPLALSGSFSREMLRTYSYADDDSFRNSPQVSQTQSQLLKILCNSLAMLRQFTPDICRMLFDQGMDLDEFPPLLSLGFSSPTVDHEEPLSFGTLLACLNMALSNLGPPDIKSPVKSPVRTLSESLPRYLLMFTMENALVVALSQACRYLRDPTLDPRVKQFLKRELGSELGNFLGGLFRHFVRRGLPPSPAGSAQTSPSSAARRTPTKSLAFTEAPEQKFFKLADNFVKQVLR</sequence>
<evidence type="ECO:0000256" key="3">
    <source>
        <dbReference type="ARBA" id="ARBA00022816"/>
    </source>
</evidence>
<organism evidence="13 14">
    <name type="scientific">Porites lobata</name>
    <dbReference type="NCBI Taxonomy" id="104759"/>
    <lineage>
        <taxon>Eukaryota</taxon>
        <taxon>Metazoa</taxon>
        <taxon>Cnidaria</taxon>
        <taxon>Anthozoa</taxon>
        <taxon>Hexacorallia</taxon>
        <taxon>Scleractinia</taxon>
        <taxon>Fungiina</taxon>
        <taxon>Poritidae</taxon>
        <taxon>Porites</taxon>
    </lineage>
</organism>
<evidence type="ECO:0000256" key="5">
    <source>
        <dbReference type="ARBA" id="ARBA00023010"/>
    </source>
</evidence>
<keyword evidence="6" id="KW-0906">Nuclear pore complex</keyword>
<evidence type="ECO:0000256" key="6">
    <source>
        <dbReference type="ARBA" id="ARBA00023132"/>
    </source>
</evidence>
<keyword evidence="7" id="KW-0539">Nucleus</keyword>
<keyword evidence="3" id="KW-0509">mRNA transport</keyword>
<feature type="compositionally biased region" description="Polar residues" evidence="10">
    <location>
        <begin position="1733"/>
        <end position="1748"/>
    </location>
</feature>
<name>A0ABN8NG37_9CNID</name>
<feature type="domain" description="Nucleoporin Nup188 N-terminal subdomain III" evidence="12">
    <location>
        <begin position="533"/>
        <end position="973"/>
    </location>
</feature>
<dbReference type="Proteomes" id="UP001159405">
    <property type="component" value="Unassembled WGS sequence"/>
</dbReference>
<gene>
    <name evidence="13" type="ORF">PLOB_00016589</name>
</gene>
<dbReference type="Pfam" id="PF21093">
    <property type="entry name" value="Nup188_N-subdom_III"/>
    <property type="match status" value="1"/>
</dbReference>
<evidence type="ECO:0000259" key="12">
    <source>
        <dbReference type="Pfam" id="PF21093"/>
    </source>
</evidence>
<comment type="subcellular location">
    <subcellularLocation>
        <location evidence="1">Nucleus</location>
        <location evidence="1">Nuclear pore complex</location>
    </subcellularLocation>
</comment>
<evidence type="ECO:0000256" key="2">
    <source>
        <dbReference type="ARBA" id="ARBA00022448"/>
    </source>
</evidence>
<feature type="region of interest" description="Disordered" evidence="10">
    <location>
        <begin position="1729"/>
        <end position="1748"/>
    </location>
</feature>